<dbReference type="PANTHER" id="PTHR42964">
    <property type="entry name" value="ENOYL-COA HYDRATASE"/>
    <property type="match status" value="1"/>
</dbReference>
<reference evidence="2 3" key="1">
    <citation type="submission" date="2016-10" db="EMBL/GenBank/DDBJ databases">
        <authorList>
            <person name="de Groot N.N."/>
        </authorList>
    </citation>
    <scope>NUCLEOTIDE SEQUENCE [LARGE SCALE GENOMIC DNA]</scope>
    <source>
        <strain evidence="2 3">DSM 1736</strain>
    </source>
</reference>
<dbReference type="Pfam" id="PF00378">
    <property type="entry name" value="ECH_1"/>
    <property type="match status" value="1"/>
</dbReference>
<gene>
    <name evidence="2" type="ORF">SAMN04488502_101981</name>
</gene>
<dbReference type="CDD" id="cd06558">
    <property type="entry name" value="crotonase-like"/>
    <property type="match status" value="1"/>
</dbReference>
<organism evidence="2 3">
    <name type="scientific">Dendrosporobacter quercicolus</name>
    <dbReference type="NCBI Taxonomy" id="146817"/>
    <lineage>
        <taxon>Bacteria</taxon>
        <taxon>Bacillati</taxon>
        <taxon>Bacillota</taxon>
        <taxon>Negativicutes</taxon>
        <taxon>Selenomonadales</taxon>
        <taxon>Sporomusaceae</taxon>
        <taxon>Dendrosporobacter</taxon>
    </lineage>
</organism>
<evidence type="ECO:0000256" key="1">
    <source>
        <dbReference type="ARBA" id="ARBA00005254"/>
    </source>
</evidence>
<dbReference type="InterPro" id="IPR029045">
    <property type="entry name" value="ClpP/crotonase-like_dom_sf"/>
</dbReference>
<dbReference type="SUPFAM" id="SSF52096">
    <property type="entry name" value="ClpP/crotonase"/>
    <property type="match status" value="1"/>
</dbReference>
<dbReference type="PANTHER" id="PTHR42964:SF1">
    <property type="entry name" value="POLYKETIDE BIOSYNTHESIS ENOYL-COA HYDRATASE PKSH-RELATED"/>
    <property type="match status" value="1"/>
</dbReference>
<protein>
    <submittedName>
        <fullName evidence="2">Polyketide biosynthesis enoyl-CoA hydratase PksH</fullName>
    </submittedName>
</protein>
<proteinExistence type="inferred from homology"/>
<dbReference type="GO" id="GO:0003824">
    <property type="term" value="F:catalytic activity"/>
    <property type="evidence" value="ECO:0007669"/>
    <property type="project" value="UniProtKB-ARBA"/>
</dbReference>
<dbReference type="InterPro" id="IPR001753">
    <property type="entry name" value="Enoyl-CoA_hydra/iso"/>
</dbReference>
<dbReference type="AlphaFoldDB" id="A0A1G9NDW2"/>
<name>A0A1G9NDW2_9FIRM</name>
<sequence>MSYQTIRVRWQEPVCFLQLYRPESNNTINSRLIEECRQALELCEESITVVVLEGLPEVFCFGADFQEMHRQMASGLQNEQRPEPLYELWLKLATGPYITISHVRGKANAGGVGFAAASDMVLADETAQFSLSELLFGLLPACVLPFLIRRIGYQKANYLTLMTQPVSVQQAHHWGLVDACEVQSEALLRKHLLRLRRLPKAGISRYKRYVNQLDASLQQSKSFALAANLEVFSDSRNRERIYRYVETGHFPWED</sequence>
<dbReference type="Proteomes" id="UP000214880">
    <property type="component" value="Unassembled WGS sequence"/>
</dbReference>
<dbReference type="RefSeq" id="WP_092069002.1">
    <property type="nucleotide sequence ID" value="NZ_FNHB01000001.1"/>
</dbReference>
<accession>A0A1G9NDW2</accession>
<comment type="similarity">
    <text evidence="1">Belongs to the enoyl-CoA hydratase/isomerase family.</text>
</comment>
<keyword evidence="3" id="KW-1185">Reference proteome</keyword>
<evidence type="ECO:0000313" key="2">
    <source>
        <dbReference type="EMBL" id="SDL84642.1"/>
    </source>
</evidence>
<dbReference type="NCBIfam" id="NF005498">
    <property type="entry name" value="PRK07112.1"/>
    <property type="match status" value="1"/>
</dbReference>
<dbReference type="OrthoDB" id="9775794at2"/>
<dbReference type="STRING" id="146817.SAMN04488502_101981"/>
<dbReference type="EMBL" id="FNHB01000001">
    <property type="protein sequence ID" value="SDL84642.1"/>
    <property type="molecule type" value="Genomic_DNA"/>
</dbReference>
<dbReference type="Gene3D" id="3.90.226.10">
    <property type="entry name" value="2-enoyl-CoA Hydratase, Chain A, domain 1"/>
    <property type="match status" value="1"/>
</dbReference>
<evidence type="ECO:0000313" key="3">
    <source>
        <dbReference type="Proteomes" id="UP000214880"/>
    </source>
</evidence>
<dbReference type="InterPro" id="IPR051683">
    <property type="entry name" value="Enoyl-CoA_Hydratase/Isomerase"/>
</dbReference>